<dbReference type="SMART" id="SM00460">
    <property type="entry name" value="TGc"/>
    <property type="match status" value="1"/>
</dbReference>
<proteinExistence type="predicted"/>
<dbReference type="SUPFAM" id="SSF54001">
    <property type="entry name" value="Cysteine proteinases"/>
    <property type="match status" value="1"/>
</dbReference>
<dbReference type="PANTHER" id="PTHR33490:SF6">
    <property type="entry name" value="SLL1049 PROTEIN"/>
    <property type="match status" value="1"/>
</dbReference>
<dbReference type="InterPro" id="IPR002931">
    <property type="entry name" value="Transglutaminase-like"/>
</dbReference>
<accession>A0A952DUQ8</accession>
<gene>
    <name evidence="3" type="ORF">H3C67_00925</name>
</gene>
<reference evidence="3" key="1">
    <citation type="journal article" date="2022" name="ISME J.">
        <title>A general approach to explore prokaryotic protein glycosylation reveals the unique surface layer modulation of an anammox bacterium.</title>
        <authorList>
            <person name="Pabst M."/>
            <person name="Grouzdev D.S."/>
            <person name="Lawson C.E."/>
            <person name="Kleikamp H.B.C."/>
            <person name="de Ram C."/>
            <person name="Louwen R."/>
            <person name="Lin Y.M."/>
            <person name="Lucker S."/>
            <person name="van Loosdrecht M.C.M."/>
            <person name="Laureni M."/>
        </authorList>
    </citation>
    <scope>NUCLEOTIDE SEQUENCE</scope>
    <source>
        <strain evidence="3">BROCD043</strain>
    </source>
</reference>
<comment type="caution">
    <text evidence="3">The sequence shown here is derived from an EMBL/GenBank/DDBJ whole genome shotgun (WGS) entry which is preliminary data.</text>
</comment>
<protein>
    <submittedName>
        <fullName evidence="3">Transglutaminase domain-containing protein</fullName>
    </submittedName>
</protein>
<keyword evidence="1" id="KW-0732">Signal</keyword>
<dbReference type="AlphaFoldDB" id="A0A952DUQ8"/>
<feature type="non-terminal residue" evidence="3">
    <location>
        <position position="471"/>
    </location>
</feature>
<evidence type="ECO:0000313" key="3">
    <source>
        <dbReference type="EMBL" id="MBW7953328.1"/>
    </source>
</evidence>
<evidence type="ECO:0000313" key="4">
    <source>
        <dbReference type="Proteomes" id="UP000781173"/>
    </source>
</evidence>
<name>A0A952DUQ8_9BACT</name>
<dbReference type="PANTHER" id="PTHR33490">
    <property type="entry name" value="BLR5614 PROTEIN-RELATED"/>
    <property type="match status" value="1"/>
</dbReference>
<feature type="signal peptide" evidence="1">
    <location>
        <begin position="1"/>
        <end position="25"/>
    </location>
</feature>
<organism evidence="3 4">
    <name type="scientific">Candidatus Dojkabacteria bacterium</name>
    <dbReference type="NCBI Taxonomy" id="2099670"/>
    <lineage>
        <taxon>Bacteria</taxon>
        <taxon>Candidatus Dojkabacteria</taxon>
    </lineage>
</organism>
<evidence type="ECO:0000259" key="2">
    <source>
        <dbReference type="SMART" id="SM00460"/>
    </source>
</evidence>
<evidence type="ECO:0000256" key="1">
    <source>
        <dbReference type="SAM" id="SignalP"/>
    </source>
</evidence>
<dbReference type="EMBL" id="JACFOF010000002">
    <property type="protein sequence ID" value="MBW7953328.1"/>
    <property type="molecule type" value="Genomic_DNA"/>
</dbReference>
<sequence>MRIVLSLFLSLVVYALLGIVLPASAAEFNVVIDRNYTIESDGLVRVTEVHRVTNNSNNLLISKSNQETFQIPIVGSGEDLLQKSVDTAVVNVGGVNLPFTTVLNENFAELKVAYPSELRRGQTLTFTLTYTNFGLSEKSGSLIDIYAPGFVSDFNFTQGLTTVRYNTVYRISNQLPEINFVLPETATTEVGDNYTTISFSQESLLGRTIWIQLGRTQHYYFKISLQAIATDSNNTGYMNEYRMILPRDIDEAAVTQEVFFASINPEPFQVLEDTEGNLVGYFKTPSHITTEISVVGYARVSMKDNGLKPELVTGQSDLPTDLVSFYTLPAEYWEVDNEQIQEVASTLKGNETNVYKIVENTYDFVVQNIDYSEIKRFGINERQGALRTLNGGAAVCMEYSDLFLTLIRAQGIPARAAFGYGYDPKEPENAQEGHQWVEVYMPGINSWVSVDVTWGENGRSLIGGDLNHFYT</sequence>
<dbReference type="Gene3D" id="3.10.620.30">
    <property type="match status" value="1"/>
</dbReference>
<feature type="domain" description="Transglutaminase-like" evidence="2">
    <location>
        <begin position="388"/>
        <end position="454"/>
    </location>
</feature>
<feature type="chain" id="PRO_5037054965" evidence="1">
    <location>
        <begin position="26"/>
        <end position="471"/>
    </location>
</feature>
<dbReference type="Proteomes" id="UP000781173">
    <property type="component" value="Unassembled WGS sequence"/>
</dbReference>
<dbReference type="Pfam" id="PF01841">
    <property type="entry name" value="Transglut_core"/>
    <property type="match status" value="1"/>
</dbReference>
<dbReference type="InterPro" id="IPR038765">
    <property type="entry name" value="Papain-like_cys_pep_sf"/>
</dbReference>